<name>A0AAV2M339_KNICA</name>
<dbReference type="PROSITE" id="PS50184">
    <property type="entry name" value="VWFC_2"/>
    <property type="match status" value="1"/>
</dbReference>
<dbReference type="Pfam" id="PF00093">
    <property type="entry name" value="VWC"/>
    <property type="match status" value="1"/>
</dbReference>
<evidence type="ECO:0000256" key="1">
    <source>
        <dbReference type="SAM" id="MobiDB-lite"/>
    </source>
</evidence>
<reference evidence="4 5" key="1">
    <citation type="submission" date="2024-04" db="EMBL/GenBank/DDBJ databases">
        <authorList>
            <person name="Waldvogel A.-M."/>
            <person name="Schoenle A."/>
        </authorList>
    </citation>
    <scope>NUCLEOTIDE SEQUENCE [LARGE SCALE GENOMIC DNA]</scope>
</reference>
<accession>A0AAV2M339</accession>
<dbReference type="Gene3D" id="2.10.70.10">
    <property type="entry name" value="Complement Module, domain 1"/>
    <property type="match status" value="1"/>
</dbReference>
<dbReference type="Proteomes" id="UP001497482">
    <property type="component" value="Chromosome 6"/>
</dbReference>
<dbReference type="InterPro" id="IPR052278">
    <property type="entry name" value="Chordin-like_regulators"/>
</dbReference>
<feature type="region of interest" description="Disordered" evidence="1">
    <location>
        <begin position="24"/>
        <end position="58"/>
    </location>
</feature>
<dbReference type="AlphaFoldDB" id="A0AAV2M339"/>
<dbReference type="PROSITE" id="PS01208">
    <property type="entry name" value="VWFC_1"/>
    <property type="match status" value="1"/>
</dbReference>
<feature type="domain" description="VWFC" evidence="3">
    <location>
        <begin position="47"/>
        <end position="105"/>
    </location>
</feature>
<gene>
    <name evidence="4" type="ORF">KC01_LOCUS34779</name>
</gene>
<evidence type="ECO:0000256" key="2">
    <source>
        <dbReference type="SAM" id="SignalP"/>
    </source>
</evidence>
<keyword evidence="2" id="KW-0732">Signal</keyword>
<protein>
    <recommendedName>
        <fullName evidence="3">VWFC domain-containing protein</fullName>
    </recommendedName>
</protein>
<feature type="compositionally biased region" description="Acidic residues" evidence="1">
    <location>
        <begin position="28"/>
        <end position="44"/>
    </location>
</feature>
<sequence length="127" mass="13480">MSHFKDLRTLLLLVGSVLVLSAPVTGQDDLDSGPDPDLDPDLDPDSLSCSQDGQQFSDKDVWKPEPCRICVCDSGSVLCDDIVCEELRDCSKPEIPFGECCAVCAADPRPPGVPGAKVSTVSVTLCL</sequence>
<dbReference type="PANTHER" id="PTHR46526:SF1">
    <property type="entry name" value="CHORDIN"/>
    <property type="match status" value="1"/>
</dbReference>
<dbReference type="GO" id="GO:0005615">
    <property type="term" value="C:extracellular space"/>
    <property type="evidence" value="ECO:0007669"/>
    <property type="project" value="TreeGrafter"/>
</dbReference>
<dbReference type="SUPFAM" id="SSF57603">
    <property type="entry name" value="FnI-like domain"/>
    <property type="match status" value="1"/>
</dbReference>
<dbReference type="GO" id="GO:0030514">
    <property type="term" value="P:negative regulation of BMP signaling pathway"/>
    <property type="evidence" value="ECO:0007669"/>
    <property type="project" value="TreeGrafter"/>
</dbReference>
<dbReference type="SMART" id="SM00214">
    <property type="entry name" value="VWC"/>
    <property type="match status" value="1"/>
</dbReference>
<keyword evidence="5" id="KW-1185">Reference proteome</keyword>
<proteinExistence type="predicted"/>
<feature type="chain" id="PRO_5043494914" description="VWFC domain-containing protein" evidence="2">
    <location>
        <begin position="27"/>
        <end position="127"/>
    </location>
</feature>
<dbReference type="PANTHER" id="PTHR46526">
    <property type="entry name" value="CHORDIN"/>
    <property type="match status" value="1"/>
</dbReference>
<evidence type="ECO:0000259" key="3">
    <source>
        <dbReference type="PROSITE" id="PS50184"/>
    </source>
</evidence>
<dbReference type="FunFam" id="2.10.70.10:FF:000013">
    <property type="entry name" value="Collagen, type I, alpha 1"/>
    <property type="match status" value="1"/>
</dbReference>
<dbReference type="InterPro" id="IPR001007">
    <property type="entry name" value="VWF_dom"/>
</dbReference>
<organism evidence="4 5">
    <name type="scientific">Knipowitschia caucasica</name>
    <name type="common">Caucasian dwarf goby</name>
    <name type="synonym">Pomatoschistus caucasicus</name>
    <dbReference type="NCBI Taxonomy" id="637954"/>
    <lineage>
        <taxon>Eukaryota</taxon>
        <taxon>Metazoa</taxon>
        <taxon>Chordata</taxon>
        <taxon>Craniata</taxon>
        <taxon>Vertebrata</taxon>
        <taxon>Euteleostomi</taxon>
        <taxon>Actinopterygii</taxon>
        <taxon>Neopterygii</taxon>
        <taxon>Teleostei</taxon>
        <taxon>Neoteleostei</taxon>
        <taxon>Acanthomorphata</taxon>
        <taxon>Gobiaria</taxon>
        <taxon>Gobiiformes</taxon>
        <taxon>Gobioidei</taxon>
        <taxon>Gobiidae</taxon>
        <taxon>Gobiinae</taxon>
        <taxon>Knipowitschia</taxon>
    </lineage>
</organism>
<evidence type="ECO:0000313" key="5">
    <source>
        <dbReference type="Proteomes" id="UP001497482"/>
    </source>
</evidence>
<dbReference type="GO" id="GO:0009953">
    <property type="term" value="P:dorsal/ventral pattern formation"/>
    <property type="evidence" value="ECO:0007669"/>
    <property type="project" value="TreeGrafter"/>
</dbReference>
<dbReference type="EMBL" id="OZ035828">
    <property type="protein sequence ID" value="CAL1607752.1"/>
    <property type="molecule type" value="Genomic_DNA"/>
</dbReference>
<dbReference type="GO" id="GO:0036122">
    <property type="term" value="F:BMP binding"/>
    <property type="evidence" value="ECO:0007669"/>
    <property type="project" value="TreeGrafter"/>
</dbReference>
<feature type="signal peptide" evidence="2">
    <location>
        <begin position="1"/>
        <end position="26"/>
    </location>
</feature>
<evidence type="ECO:0000313" key="4">
    <source>
        <dbReference type="EMBL" id="CAL1607752.1"/>
    </source>
</evidence>